<feature type="binding site" evidence="8">
    <location>
        <position position="500"/>
    </location>
    <ligand>
        <name>Mn(2+)</name>
        <dbReference type="ChEBI" id="CHEBI:29035"/>
    </ligand>
</feature>
<keyword evidence="7" id="KW-0464">Manganese</keyword>
<dbReference type="GO" id="GO:0005886">
    <property type="term" value="C:plasma membrane"/>
    <property type="evidence" value="ECO:0007669"/>
    <property type="project" value="UniProtKB-SubCell"/>
</dbReference>
<keyword evidence="2" id="KW-1003">Cell membrane</keyword>
<dbReference type="PIRSF" id="PIRSF005091">
    <property type="entry name" value="Mmb_sulf_HI1246"/>
    <property type="match status" value="1"/>
</dbReference>
<dbReference type="EMBL" id="MAJU01000009">
    <property type="protein sequence ID" value="OCH21425.1"/>
    <property type="molecule type" value="Genomic_DNA"/>
</dbReference>
<dbReference type="Gene3D" id="3.30.1120.80">
    <property type="match status" value="1"/>
</dbReference>
<dbReference type="CDD" id="cd16015">
    <property type="entry name" value="LTA_synthase"/>
    <property type="match status" value="1"/>
</dbReference>
<gene>
    <name evidence="11" type="ORF">A6E04_12515</name>
</gene>
<dbReference type="Gene3D" id="3.40.720.10">
    <property type="entry name" value="Alkaline Phosphatase, subunit A"/>
    <property type="match status" value="1"/>
</dbReference>
<dbReference type="Proteomes" id="UP000093523">
    <property type="component" value="Unassembled WGS sequence"/>
</dbReference>
<feature type="binding site" evidence="8">
    <location>
        <position position="289"/>
    </location>
    <ligand>
        <name>Mn(2+)</name>
        <dbReference type="ChEBI" id="CHEBI:29035"/>
    </ligand>
</feature>
<dbReference type="GO" id="GO:0046872">
    <property type="term" value="F:metal ion binding"/>
    <property type="evidence" value="ECO:0007669"/>
    <property type="project" value="UniProtKB-KW"/>
</dbReference>
<evidence type="ECO:0000259" key="10">
    <source>
        <dbReference type="Pfam" id="PF00884"/>
    </source>
</evidence>
<evidence type="ECO:0000313" key="11">
    <source>
        <dbReference type="EMBL" id="OCH21425.1"/>
    </source>
</evidence>
<keyword evidence="4 9" id="KW-1133">Transmembrane helix</keyword>
<feature type="domain" description="Sulfatase N-terminal" evidence="10">
    <location>
        <begin position="281"/>
        <end position="551"/>
    </location>
</feature>
<dbReference type="RefSeq" id="WP_065611279.1">
    <property type="nucleotide sequence ID" value="NZ_CAWMPN010000009.1"/>
</dbReference>
<feature type="transmembrane region" description="Helical" evidence="9">
    <location>
        <begin position="54"/>
        <end position="73"/>
    </location>
</feature>
<dbReference type="InterPro" id="IPR012160">
    <property type="entry name" value="LtaS-like"/>
</dbReference>
<organism evidence="11 12">
    <name type="scientific">Aliivibrio logei</name>
    <name type="common">Vibrio logei</name>
    <dbReference type="NCBI Taxonomy" id="688"/>
    <lineage>
        <taxon>Bacteria</taxon>
        <taxon>Pseudomonadati</taxon>
        <taxon>Pseudomonadota</taxon>
        <taxon>Gammaproteobacteria</taxon>
        <taxon>Vibrionales</taxon>
        <taxon>Vibrionaceae</taxon>
        <taxon>Aliivibrio</taxon>
    </lineage>
</organism>
<dbReference type="InterPro" id="IPR000917">
    <property type="entry name" value="Sulfatase_N"/>
</dbReference>
<evidence type="ECO:0000256" key="3">
    <source>
        <dbReference type="ARBA" id="ARBA00022692"/>
    </source>
</evidence>
<feature type="transmembrane region" description="Helical" evidence="9">
    <location>
        <begin position="142"/>
        <end position="160"/>
    </location>
</feature>
<evidence type="ECO:0000256" key="1">
    <source>
        <dbReference type="ARBA" id="ARBA00004651"/>
    </source>
</evidence>
<name>A0A1B9NZK6_ALILO</name>
<evidence type="ECO:0000256" key="2">
    <source>
        <dbReference type="ARBA" id="ARBA00022475"/>
    </source>
</evidence>
<dbReference type="InterPro" id="IPR050448">
    <property type="entry name" value="OpgB/LTA_synthase_biosynth"/>
</dbReference>
<evidence type="ECO:0000313" key="12">
    <source>
        <dbReference type="Proteomes" id="UP000093523"/>
    </source>
</evidence>
<feature type="binding site" evidence="7">
    <location>
        <position position="446"/>
    </location>
    <ligand>
        <name>substrate</name>
    </ligand>
</feature>
<feature type="active site" evidence="6">
    <location>
        <position position="328"/>
    </location>
</feature>
<comment type="subcellular location">
    <subcellularLocation>
        <location evidence="1">Cell membrane</location>
        <topology evidence="1">Multi-pass membrane protein</topology>
    </subcellularLocation>
</comment>
<evidence type="ECO:0000256" key="6">
    <source>
        <dbReference type="PIRSR" id="PIRSR005091-1"/>
    </source>
</evidence>
<protein>
    <recommendedName>
        <fullName evidence="10">Sulfatase N-terminal domain-containing protein</fullName>
    </recommendedName>
</protein>
<evidence type="ECO:0000256" key="8">
    <source>
        <dbReference type="PIRSR" id="PIRSR005091-3"/>
    </source>
</evidence>
<feature type="binding site" evidence="8">
    <location>
        <position position="501"/>
    </location>
    <ligand>
        <name>Mn(2+)</name>
        <dbReference type="ChEBI" id="CHEBI:29035"/>
    </ligand>
</feature>
<evidence type="ECO:0000256" key="4">
    <source>
        <dbReference type="ARBA" id="ARBA00022989"/>
    </source>
</evidence>
<feature type="transmembrane region" description="Helical" evidence="9">
    <location>
        <begin position="172"/>
        <end position="190"/>
    </location>
</feature>
<sequence>MRKISLCGLKPVLIFCVTIIVILTLSRLGLSVWLHERVSDASGWGPIFLQGLRVDIASLCWLFILPAALSALLPTTGIVGRIWTIILRIWLVAGLWIFVYMELATVPFIQEYDLRPNRLFVEYLIYPKEVFSMLWSGYKLELAIGVIGSFLTLFFGWKLSGYAVRNNRMPAFYWRPLIAALVIVVSVMGARSSLGHRPLNPAAVSFSTDPLMNDLVLNSSYSVIFAIKNMSSEKNAKAYYGKMSDKEIVDLVRQSSGISGKYIDDSTTLNFNPASYKGPKRNLVILLQESLGARFVGGLGGLPLTPNLDKLLTEGWSFNQMYATGTRSVRGIEAVTTGFPPTPSRAVVKLSKSQTGFFNIAGLLSQQGYTTQFIYGGESHFDNMKSFFLGNGFQRIVDEKDYSNPVFKGSWGASDEDLYKMADKQLTELNKEGKPFFSLVFTSSNHSPFEYPDGRIKQYDEKKNTRNNAVQYSDYALGKFFEKAKKSEYWDNTVFLIIADHDSRVSASELIPVDRFRIPALIIGKDIKPREDERLASNMDMPSTLLSLMGVPALSPMIGHDLTKPLARDNERAMMQFANNFGYLTRDNLVVLTPENDPVAYDYDFVTKKQTPVEVSQRVQELAKAYGLWGSLAYNKNLYGMPSTEQFNQVLQSESNQ</sequence>
<dbReference type="PANTHER" id="PTHR47371">
    <property type="entry name" value="LIPOTEICHOIC ACID SYNTHASE"/>
    <property type="match status" value="1"/>
</dbReference>
<keyword evidence="3 9" id="KW-0812">Transmembrane</keyword>
<keyword evidence="7" id="KW-0479">Metal-binding</keyword>
<feature type="transmembrane region" description="Helical" evidence="9">
    <location>
        <begin position="12"/>
        <end position="34"/>
    </location>
</feature>
<dbReference type="InterPro" id="IPR017850">
    <property type="entry name" value="Alkaline_phosphatase_core_sf"/>
</dbReference>
<comment type="caution">
    <text evidence="11">The sequence shown here is derived from an EMBL/GenBank/DDBJ whole genome shotgun (WGS) entry which is preliminary data.</text>
</comment>
<feature type="transmembrane region" description="Helical" evidence="9">
    <location>
        <begin position="85"/>
        <end position="109"/>
    </location>
</feature>
<reference evidence="11 12" key="1">
    <citation type="submission" date="2016-06" db="EMBL/GenBank/DDBJ databases">
        <authorList>
            <person name="Kjaerup R.B."/>
            <person name="Dalgaard T.S."/>
            <person name="Juul-Madsen H.R."/>
        </authorList>
    </citation>
    <scope>NUCLEOTIDE SEQUENCE [LARGE SCALE GENOMIC DNA]</scope>
    <source>
        <strain evidence="11 12">1S159</strain>
    </source>
</reference>
<dbReference type="SUPFAM" id="SSF53649">
    <property type="entry name" value="Alkaline phosphatase-like"/>
    <property type="match status" value="1"/>
</dbReference>
<evidence type="ECO:0000256" key="7">
    <source>
        <dbReference type="PIRSR" id="PIRSR005091-2"/>
    </source>
</evidence>
<proteinExistence type="predicted"/>
<evidence type="ECO:0000256" key="5">
    <source>
        <dbReference type="ARBA" id="ARBA00023136"/>
    </source>
</evidence>
<dbReference type="Pfam" id="PF00884">
    <property type="entry name" value="Sulfatase"/>
    <property type="match status" value="1"/>
</dbReference>
<dbReference type="STRING" id="688.A6E04_12515"/>
<evidence type="ECO:0000256" key="9">
    <source>
        <dbReference type="SAM" id="Phobius"/>
    </source>
</evidence>
<keyword evidence="5 9" id="KW-0472">Membrane</keyword>
<dbReference type="AlphaFoldDB" id="A0A1B9NZK6"/>
<accession>A0A1B9NZK6</accession>
<dbReference type="PANTHER" id="PTHR47371:SF3">
    <property type="entry name" value="PHOSPHOGLYCEROL TRANSFERASE I"/>
    <property type="match status" value="1"/>
</dbReference>